<reference evidence="5" key="2">
    <citation type="submission" date="2025-08" db="UniProtKB">
        <authorList>
            <consortium name="RefSeq"/>
        </authorList>
    </citation>
    <scope>IDENTIFICATION</scope>
    <source>
        <tissue evidence="5">Leaf</tissue>
    </source>
</reference>
<feature type="compositionally biased region" description="Basic residues" evidence="1">
    <location>
        <begin position="1"/>
        <end position="17"/>
    </location>
</feature>
<dbReference type="Proteomes" id="UP000813463">
    <property type="component" value="Chromosome 4"/>
</dbReference>
<evidence type="ECO:0000256" key="1">
    <source>
        <dbReference type="SAM" id="MobiDB-lite"/>
    </source>
</evidence>
<evidence type="ECO:0000313" key="5">
    <source>
        <dbReference type="RefSeq" id="XP_056683503.1"/>
    </source>
</evidence>
<proteinExistence type="predicted"/>
<feature type="domain" description="DUF4283" evidence="3">
    <location>
        <begin position="433"/>
        <end position="511"/>
    </location>
</feature>
<feature type="region of interest" description="Disordered" evidence="1">
    <location>
        <begin position="773"/>
        <end position="820"/>
    </location>
</feature>
<organism evidence="4 5">
    <name type="scientific">Spinacia oleracea</name>
    <name type="common">Spinach</name>
    <dbReference type="NCBI Taxonomy" id="3562"/>
    <lineage>
        <taxon>Eukaryota</taxon>
        <taxon>Viridiplantae</taxon>
        <taxon>Streptophyta</taxon>
        <taxon>Embryophyta</taxon>
        <taxon>Tracheophyta</taxon>
        <taxon>Spermatophyta</taxon>
        <taxon>Magnoliopsida</taxon>
        <taxon>eudicotyledons</taxon>
        <taxon>Gunneridae</taxon>
        <taxon>Pentapetalae</taxon>
        <taxon>Caryophyllales</taxon>
        <taxon>Chenopodiaceae</taxon>
        <taxon>Chenopodioideae</taxon>
        <taxon>Anserineae</taxon>
        <taxon>Spinacia</taxon>
    </lineage>
</organism>
<dbReference type="InterPro" id="IPR025558">
    <property type="entry name" value="DUF4283"/>
</dbReference>
<dbReference type="GeneID" id="130459901"/>
<evidence type="ECO:0000313" key="4">
    <source>
        <dbReference type="Proteomes" id="UP000813463"/>
    </source>
</evidence>
<gene>
    <name evidence="5" type="primary">LOC130459901</name>
</gene>
<accession>A0ABM3QJG9</accession>
<dbReference type="PANTHER" id="PTHR31286">
    <property type="entry name" value="GLYCINE-RICH CELL WALL STRUCTURAL PROTEIN 1.8-LIKE"/>
    <property type="match status" value="1"/>
</dbReference>
<reference evidence="4" key="1">
    <citation type="journal article" date="2021" name="Nat. Commun.">
        <title>Genomic analyses provide insights into spinach domestication and the genetic basis of agronomic traits.</title>
        <authorList>
            <person name="Cai X."/>
            <person name="Sun X."/>
            <person name="Xu C."/>
            <person name="Sun H."/>
            <person name="Wang X."/>
            <person name="Ge C."/>
            <person name="Zhang Z."/>
            <person name="Wang Q."/>
            <person name="Fei Z."/>
            <person name="Jiao C."/>
            <person name="Wang Q."/>
        </authorList>
    </citation>
    <scope>NUCLEOTIDE SEQUENCE [LARGE SCALE GENOMIC DNA]</scope>
    <source>
        <strain evidence="4">cv. Varoflay</strain>
    </source>
</reference>
<sequence>MRERKKLRERKRKKKKKPYEIPKNKTYPSPLHLGSSASFPSPSHPLLNLDFVRFALQIQNQKSSSSLQGNYYPTSYINAFLIKINEEIFSVSFSPPLDLNLRVEIFVLGGGLGFSVCNYEGNPLSMDLILIENPCYSILPNPLFGLSWLTSSAAFACLSCSNPSKFSGKYLFLANYYLGNCHIRFIVSDLVFSCSVRIHDAFGFGFWFNVCYLSHLDAHVSLNLLYNRPLIACSTLRSNIDYGLLLIGINIIYFLINYVFFCHGILIFVVNKMSLNMSFCMVSVITLVVFPRPFLNHHHYKYEPQLHCCDHTITLSHLLLLHSHYNHNYLLISFMSDNLSTSNYASLFKTNNPTVSSQPQSACLLGSSVNTIPNTFSHSDSESVGSHNYIDAPNSPPSHTSHTVPAEIHSESLAVISLNAPRLADDEVSLMEKSCLFGKAWGEFIPQAAILARLNKDWNNTKGEIKFRYLGNGWFLIQFDNPLTKLDVWNGRPWFVQGLNFVLMPWYPGFRAQFCRITSVDQWIKIPFLPTEYWAWRYLNQIVSCIGHPIRLDRFTQQNVEKGQFARVCVNLNITKPVPRSITLNFGSHCQEYFLSYEGVWEVCPLCGDPKHTMNSCPNKPPPCLELVVAKLDSASLSAPTHTDKATSSDWCTVLPKRRAKPRIFVKGNRSRFHPYVPPVTVKPTDTNLVVAGEPIPVANPFTKLADFQVSTGETVTLKPPTMTTEFCGVINDIDATNVASASLPNPGNDDILPDLTSDDIMLAPERHDVPLNMVDDDEMDNWENHDDFLNPGTPPRLPDLQKRRKRDSSSLSPPSSPIN</sequence>
<dbReference type="InterPro" id="IPR040256">
    <property type="entry name" value="At4g02000-like"/>
</dbReference>
<keyword evidence="4" id="KW-1185">Reference proteome</keyword>
<dbReference type="PANTHER" id="PTHR31286:SF99">
    <property type="entry name" value="DUF4283 DOMAIN-CONTAINING PROTEIN"/>
    <property type="match status" value="1"/>
</dbReference>
<dbReference type="Pfam" id="PF14111">
    <property type="entry name" value="DUF4283"/>
    <property type="match status" value="1"/>
</dbReference>
<keyword evidence="2" id="KW-0472">Membrane</keyword>
<protein>
    <recommendedName>
        <fullName evidence="3">DUF4283 domain-containing protein</fullName>
    </recommendedName>
</protein>
<evidence type="ECO:0000259" key="3">
    <source>
        <dbReference type="Pfam" id="PF14111"/>
    </source>
</evidence>
<dbReference type="RefSeq" id="XP_056683503.1">
    <property type="nucleotide sequence ID" value="XM_056827525.1"/>
</dbReference>
<evidence type="ECO:0000256" key="2">
    <source>
        <dbReference type="SAM" id="Phobius"/>
    </source>
</evidence>
<feature type="transmembrane region" description="Helical" evidence="2">
    <location>
        <begin position="244"/>
        <end position="269"/>
    </location>
</feature>
<feature type="region of interest" description="Disordered" evidence="1">
    <location>
        <begin position="1"/>
        <end position="31"/>
    </location>
</feature>
<keyword evidence="2" id="KW-0812">Transmembrane</keyword>
<name>A0ABM3QJG9_SPIOL</name>
<keyword evidence="2" id="KW-1133">Transmembrane helix</keyword>